<dbReference type="Proteomes" id="UP001310386">
    <property type="component" value="Unassembled WGS sequence"/>
</dbReference>
<protein>
    <submittedName>
        <fullName evidence="1">Paeninodin family lasso peptide</fullName>
    </submittedName>
</protein>
<reference evidence="1" key="1">
    <citation type="submission" date="2023-12" db="EMBL/GenBank/DDBJ databases">
        <title>Fervidustalea candida gen. nov., sp. nov., a novel member of the family Paenibacillaceae isolated from a geothermal area.</title>
        <authorList>
            <person name="Li W.-J."/>
            <person name="Jiao J.-Y."/>
            <person name="Chen Y."/>
        </authorList>
    </citation>
    <scope>NUCLEOTIDE SEQUENCE</scope>
    <source>
        <strain evidence="1">SYSU GA230002</strain>
    </source>
</reference>
<comment type="caution">
    <text evidence="1">The sequence shown here is derived from an EMBL/GenBank/DDBJ whole genome shotgun (WGS) entry which is preliminary data.</text>
</comment>
<organism evidence="1 2">
    <name type="scientific">Ferviditalea candida</name>
    <dbReference type="NCBI Taxonomy" id="3108399"/>
    <lineage>
        <taxon>Bacteria</taxon>
        <taxon>Bacillati</taxon>
        <taxon>Bacillota</taxon>
        <taxon>Bacilli</taxon>
        <taxon>Bacillales</taxon>
        <taxon>Paenibacillaceae</taxon>
        <taxon>Ferviditalea</taxon>
    </lineage>
</organism>
<evidence type="ECO:0000313" key="1">
    <source>
        <dbReference type="EMBL" id="MEB3100763.1"/>
    </source>
</evidence>
<dbReference type="RefSeq" id="WP_371752881.1">
    <property type="nucleotide sequence ID" value="NZ_JAYJLD010000004.1"/>
</dbReference>
<gene>
    <name evidence="1" type="ORF">VF724_03715</name>
</gene>
<dbReference type="NCBIfam" id="NF033524">
    <property type="entry name" value="lasso_PadeA_fam"/>
    <property type="match status" value="1"/>
</dbReference>
<keyword evidence="2" id="KW-1185">Reference proteome</keyword>
<proteinExistence type="predicted"/>
<evidence type="ECO:0000313" key="2">
    <source>
        <dbReference type="Proteomes" id="UP001310386"/>
    </source>
</evidence>
<name>A0ABU5ZE71_9BACL</name>
<dbReference type="InterPro" id="IPR049825">
    <property type="entry name" value="Lasso_PadeA-like"/>
</dbReference>
<dbReference type="EMBL" id="JAYJLD010000004">
    <property type="protein sequence ID" value="MEB3100763.1"/>
    <property type="molecule type" value="Genomic_DNA"/>
</dbReference>
<sequence length="50" mass="5649">MKKAWQKPELEVLHVNMTMASTVTGPYTDEAYIPGHTVDDSAPAYYRFTS</sequence>
<accession>A0ABU5ZE71</accession>